<dbReference type="AlphaFoldDB" id="A0A0E9XMA2"/>
<proteinExistence type="predicted"/>
<accession>A0A0E9XMA2</accession>
<reference evidence="1" key="1">
    <citation type="submission" date="2014-11" db="EMBL/GenBank/DDBJ databases">
        <authorList>
            <person name="Amaro Gonzalez C."/>
        </authorList>
    </citation>
    <scope>NUCLEOTIDE SEQUENCE</scope>
</reference>
<dbReference type="EMBL" id="GBXM01005016">
    <property type="protein sequence ID" value="JAI03562.1"/>
    <property type="molecule type" value="Transcribed_RNA"/>
</dbReference>
<reference evidence="1" key="2">
    <citation type="journal article" date="2015" name="Fish Shellfish Immunol.">
        <title>Early steps in the European eel (Anguilla anguilla)-Vibrio vulnificus interaction in the gills: Role of the RtxA13 toxin.</title>
        <authorList>
            <person name="Callol A."/>
            <person name="Pajuelo D."/>
            <person name="Ebbesson L."/>
            <person name="Teles M."/>
            <person name="MacKenzie S."/>
            <person name="Amaro C."/>
        </authorList>
    </citation>
    <scope>NUCLEOTIDE SEQUENCE</scope>
</reference>
<organism evidence="1">
    <name type="scientific">Anguilla anguilla</name>
    <name type="common">European freshwater eel</name>
    <name type="synonym">Muraena anguilla</name>
    <dbReference type="NCBI Taxonomy" id="7936"/>
    <lineage>
        <taxon>Eukaryota</taxon>
        <taxon>Metazoa</taxon>
        <taxon>Chordata</taxon>
        <taxon>Craniata</taxon>
        <taxon>Vertebrata</taxon>
        <taxon>Euteleostomi</taxon>
        <taxon>Actinopterygii</taxon>
        <taxon>Neopterygii</taxon>
        <taxon>Teleostei</taxon>
        <taxon>Anguilliformes</taxon>
        <taxon>Anguillidae</taxon>
        <taxon>Anguilla</taxon>
    </lineage>
</organism>
<evidence type="ECO:0000313" key="1">
    <source>
        <dbReference type="EMBL" id="JAI03562.1"/>
    </source>
</evidence>
<sequence>MNLYVCQNKPFLLLHSLQFPDHFKVGGSESSLFVNHKHFSEVNISTKCF</sequence>
<name>A0A0E9XMA2_ANGAN</name>
<protein>
    <submittedName>
        <fullName evidence="1">Uncharacterized protein</fullName>
    </submittedName>
</protein>